<keyword evidence="9" id="KW-1185">Reference proteome</keyword>
<sequence>MINTTIECLPNIAQYSTISEQQGLGLFYIRNSINFGLYSKGSIFQNCRSPDVGSVFNLYKTKFIDEYSIFQNNIASKGGAITCNECNLDFTGSEFYNNQANQGGVIYSEYNVQIKLDQITVLYSNSTSDGGFIYLRLVDSSQNTSKTVVQISNSKQISGNQAQTGGFIFSSNPFAELYLSNIEIQDAISITRGGFMNIIKASKVQIQNSKFYNFRSPEGAFLYSAQSSITFNISNSIFQCRTFNPIKNKTFQIIDQTFNPLTDSQISITNADYVISTNNTFQYCGTTSKGGIFKLQKTKFYDKNSQFQYNSAFIGGVIQCQESVVEITNSKFQGNEAKIGGVFHIVQNSKMTILKSQFTSNFALATSGVIYLESESTLSIYNSYFTQNYAPDNSVIELSTITTSDNPIIIKESSFENNWSIRTLISIMYANVIIENSNFMNNVAYQRTKGLLCGSANITIKGSQFQNDYSPSWLGKLQKEETTGSFIFLISQSIMQIHDSNFINGQANLGGAIFLSGNSQLEIYGTSFLNNKARSKGGAIYASGFRNILISGISDFKDNFAVDQGDDIYLTNSIHQITLNQTYISNKNAKNSIYIEQAKLQSNQLIIKDIYTNKDSKNGGAINCQYCSGLDLINSSFTNIKSAQGGAIYIIDSDFSKSFNDQKYKITNTIFKNCTAETGGAIYATNPESLIISDCQFLANKALFIQELSNQFQNYGSGGAVYYTCNQYYLNCLLKLEGVNLFKQNKASIQGGAIYWDILEPQYSQNDIKFIENSAIYYGDDIACFAQNIKSISKQSYINQMIRVGNQISEDNILRRTLENQLKDSTQNNHQANFNNQRSGGPLPVMYLSLVDKYGQIVGSDFKSTVRIQVNTTNLDTQASKYPPLIEGSSAFTVNSGIAVLQWNKRTAKI</sequence>
<dbReference type="OMA" id="INTIQIC"/>
<dbReference type="EMBL" id="CCKQ01007448">
    <property type="protein sequence ID" value="CDW78819.1"/>
    <property type="molecule type" value="Genomic_DNA"/>
</dbReference>
<dbReference type="InterPro" id="IPR003368">
    <property type="entry name" value="POMP_repeat"/>
</dbReference>
<evidence type="ECO:0000256" key="2">
    <source>
        <dbReference type="ARBA" id="ARBA00004442"/>
    </source>
</evidence>
<evidence type="ECO:0000256" key="6">
    <source>
        <dbReference type="ARBA" id="ARBA00023136"/>
    </source>
</evidence>
<keyword evidence="7" id="KW-0998">Cell outer membrane</keyword>
<dbReference type="NCBIfam" id="TIGR01376">
    <property type="entry name" value="POMP_repeat"/>
    <property type="match status" value="1"/>
</dbReference>
<accession>A0A078A9B3</accession>
<evidence type="ECO:0000256" key="1">
    <source>
        <dbReference type="ARBA" id="ARBA00004196"/>
    </source>
</evidence>
<dbReference type="GO" id="GO:0005576">
    <property type="term" value="C:extracellular region"/>
    <property type="evidence" value="ECO:0007669"/>
    <property type="project" value="UniProtKB-SubCell"/>
</dbReference>
<organism evidence="8 9">
    <name type="scientific">Stylonychia lemnae</name>
    <name type="common">Ciliate</name>
    <dbReference type="NCBI Taxonomy" id="5949"/>
    <lineage>
        <taxon>Eukaryota</taxon>
        <taxon>Sar</taxon>
        <taxon>Alveolata</taxon>
        <taxon>Ciliophora</taxon>
        <taxon>Intramacronucleata</taxon>
        <taxon>Spirotrichea</taxon>
        <taxon>Stichotrichia</taxon>
        <taxon>Sporadotrichida</taxon>
        <taxon>Oxytrichidae</taxon>
        <taxon>Stylonychinae</taxon>
        <taxon>Stylonychia</taxon>
    </lineage>
</organism>
<dbReference type="Pfam" id="PF02415">
    <property type="entry name" value="Chlam_PMP"/>
    <property type="match status" value="2"/>
</dbReference>
<dbReference type="Proteomes" id="UP000039865">
    <property type="component" value="Unassembled WGS sequence"/>
</dbReference>
<dbReference type="SUPFAM" id="SSF51126">
    <property type="entry name" value="Pectin lyase-like"/>
    <property type="match status" value="3"/>
</dbReference>
<evidence type="ECO:0000256" key="3">
    <source>
        <dbReference type="ARBA" id="ARBA00004613"/>
    </source>
</evidence>
<keyword evidence="5" id="KW-0732">Signal</keyword>
<evidence type="ECO:0000256" key="5">
    <source>
        <dbReference type="ARBA" id="ARBA00022729"/>
    </source>
</evidence>
<keyword evidence="6" id="KW-0472">Membrane</keyword>
<gene>
    <name evidence="8" type="primary">Contig271.g311</name>
    <name evidence="8" type="ORF">STYLEM_7803</name>
</gene>
<dbReference type="InParanoid" id="A0A078A9B3"/>
<protein>
    <recommendedName>
        <fullName evidence="10">Pectin lyase fold/virulence factor</fullName>
    </recommendedName>
</protein>
<evidence type="ECO:0008006" key="10">
    <source>
        <dbReference type="Google" id="ProtNLM"/>
    </source>
</evidence>
<proteinExistence type="predicted"/>
<evidence type="ECO:0000256" key="4">
    <source>
        <dbReference type="ARBA" id="ARBA00022525"/>
    </source>
</evidence>
<dbReference type="InterPro" id="IPR011050">
    <property type="entry name" value="Pectin_lyase_fold/virulence"/>
</dbReference>
<reference evidence="8 9" key="1">
    <citation type="submission" date="2014-06" db="EMBL/GenBank/DDBJ databases">
        <authorList>
            <person name="Swart Estienne"/>
        </authorList>
    </citation>
    <scope>NUCLEOTIDE SEQUENCE [LARGE SCALE GENOMIC DNA]</scope>
    <source>
        <strain evidence="8 9">130c</strain>
    </source>
</reference>
<dbReference type="AlphaFoldDB" id="A0A078A9B3"/>
<evidence type="ECO:0000313" key="9">
    <source>
        <dbReference type="Proteomes" id="UP000039865"/>
    </source>
</evidence>
<dbReference type="PANTHER" id="PTHR11319">
    <property type="entry name" value="G PROTEIN-COUPLED RECEPTOR-RELATED"/>
    <property type="match status" value="1"/>
</dbReference>
<evidence type="ECO:0000256" key="7">
    <source>
        <dbReference type="ARBA" id="ARBA00023237"/>
    </source>
</evidence>
<dbReference type="PANTHER" id="PTHR11319:SF35">
    <property type="entry name" value="OUTER MEMBRANE PROTEIN PMPC-RELATED"/>
    <property type="match status" value="1"/>
</dbReference>
<name>A0A078A9B3_STYLE</name>
<evidence type="ECO:0000313" key="8">
    <source>
        <dbReference type="EMBL" id="CDW78819.1"/>
    </source>
</evidence>
<comment type="subcellular location">
    <subcellularLocation>
        <location evidence="1">Cell envelope</location>
    </subcellularLocation>
    <subcellularLocation>
        <location evidence="2">Cell outer membrane</location>
    </subcellularLocation>
    <subcellularLocation>
        <location evidence="3">Secreted</location>
    </subcellularLocation>
</comment>
<dbReference type="OrthoDB" id="325981at2759"/>
<keyword evidence="4" id="KW-0964">Secreted</keyword>